<feature type="domain" description="DNA circulation N-terminal" evidence="2">
    <location>
        <begin position="8"/>
        <end position="88"/>
    </location>
</feature>
<evidence type="ECO:0000313" key="3">
    <source>
        <dbReference type="EMBL" id="QKV20239.1"/>
    </source>
</evidence>
<dbReference type="RefSeq" id="WP_175278130.1">
    <property type="nucleotide sequence ID" value="NZ_CP054836.1"/>
</dbReference>
<evidence type="ECO:0000259" key="2">
    <source>
        <dbReference type="Pfam" id="PF07157"/>
    </source>
</evidence>
<proteinExistence type="predicted"/>
<accession>A0A6N1VLY6</accession>
<protein>
    <submittedName>
        <fullName evidence="3">DNA circularization N-terminal domain-containing protein</fullName>
    </submittedName>
</protein>
<dbReference type="Proteomes" id="UP000509367">
    <property type="component" value="Chromosome"/>
</dbReference>
<keyword evidence="1" id="KW-0812">Transmembrane</keyword>
<gene>
    <name evidence="3" type="ORF">HTY61_18170</name>
</gene>
<name>A0A6N1VLY6_9HYPH</name>
<organism evidence="3 4">
    <name type="scientific">Oricola thermophila</name>
    <dbReference type="NCBI Taxonomy" id="2742145"/>
    <lineage>
        <taxon>Bacteria</taxon>
        <taxon>Pseudomonadati</taxon>
        <taxon>Pseudomonadota</taxon>
        <taxon>Alphaproteobacteria</taxon>
        <taxon>Hyphomicrobiales</taxon>
        <taxon>Ahrensiaceae</taxon>
        <taxon>Oricola</taxon>
    </lineage>
</organism>
<feature type="transmembrane region" description="Helical" evidence="1">
    <location>
        <begin position="110"/>
        <end position="134"/>
    </location>
</feature>
<dbReference type="InterPro" id="IPR009826">
    <property type="entry name" value="DNA_circ_N"/>
</dbReference>
<dbReference type="KEGG" id="orm:HTY61_18170"/>
<keyword evidence="4" id="KW-1185">Reference proteome</keyword>
<dbReference type="Pfam" id="PF07157">
    <property type="entry name" value="DNA_circ_N"/>
    <property type="match status" value="1"/>
</dbReference>
<keyword evidence="1" id="KW-1133">Transmembrane helix</keyword>
<sequence length="153" mass="16168">MRNWQASLRAASFRGVPFHVDSDSPNVGRRVVAHEISGGETVLTEDMGRATPTIWVSAYVVGDVSDAAGHALEAACSAAGAALLVLPMDPARMAHCTSCSRNRRRDRMGYVAYDLEFIVAADAVGFAASGLGLLRERFAVDLSAVASAIAARF</sequence>
<dbReference type="AlphaFoldDB" id="A0A6N1VLY6"/>
<evidence type="ECO:0000256" key="1">
    <source>
        <dbReference type="SAM" id="Phobius"/>
    </source>
</evidence>
<evidence type="ECO:0000313" key="4">
    <source>
        <dbReference type="Proteomes" id="UP000509367"/>
    </source>
</evidence>
<keyword evidence="1" id="KW-0472">Membrane</keyword>
<dbReference type="EMBL" id="CP054836">
    <property type="protein sequence ID" value="QKV20239.1"/>
    <property type="molecule type" value="Genomic_DNA"/>
</dbReference>
<reference evidence="3 4" key="1">
    <citation type="submission" date="2020-06" db="EMBL/GenBank/DDBJ databases">
        <title>Oricola thermophila sp. nov. isolated from a tidal sediments.</title>
        <authorList>
            <person name="Kwon K.K."/>
            <person name="Yang S.-H."/>
            <person name="Park M.-J."/>
        </authorList>
    </citation>
    <scope>NUCLEOTIDE SEQUENCE [LARGE SCALE GENOMIC DNA]</scope>
    <source>
        <strain evidence="3 4">MEBiC13590</strain>
    </source>
</reference>